<gene>
    <name evidence="1" type="ORF">HG543_45145</name>
</gene>
<dbReference type="PANTHER" id="PTHR48098">
    <property type="entry name" value="ENTEROCHELIN ESTERASE-RELATED"/>
    <property type="match status" value="1"/>
</dbReference>
<dbReference type="InterPro" id="IPR013783">
    <property type="entry name" value="Ig-like_fold"/>
</dbReference>
<dbReference type="InterPro" id="IPR029058">
    <property type="entry name" value="AB_hydrolase_fold"/>
</dbReference>
<reference evidence="1 2" key="1">
    <citation type="submission" date="2020-04" db="EMBL/GenBank/DDBJ databases">
        <title>Draft genome of Pyxidicoccus fallax type strain.</title>
        <authorList>
            <person name="Whitworth D.E."/>
        </authorList>
    </citation>
    <scope>NUCLEOTIDE SEQUENCE [LARGE SCALE GENOMIC DNA]</scope>
    <source>
        <strain evidence="1 2">DSM 14698</strain>
    </source>
</reference>
<dbReference type="PANTHER" id="PTHR48098:SF3">
    <property type="entry name" value="IRON(III) ENTEROBACTIN ESTERASE"/>
    <property type="match status" value="1"/>
</dbReference>
<dbReference type="GO" id="GO:0016787">
    <property type="term" value="F:hydrolase activity"/>
    <property type="evidence" value="ECO:0007669"/>
    <property type="project" value="UniProtKB-KW"/>
</dbReference>
<dbReference type="Gene3D" id="3.40.50.1820">
    <property type="entry name" value="alpha/beta hydrolase"/>
    <property type="match status" value="1"/>
</dbReference>
<proteinExistence type="predicted"/>
<dbReference type="InterPro" id="IPR000801">
    <property type="entry name" value="Esterase-like"/>
</dbReference>
<dbReference type="Pfam" id="PF00756">
    <property type="entry name" value="Esterase"/>
    <property type="match status" value="1"/>
</dbReference>
<dbReference type="Gene3D" id="2.60.40.10">
    <property type="entry name" value="Immunoglobulins"/>
    <property type="match status" value="1"/>
</dbReference>
<dbReference type="EMBL" id="JABBJJ010000373">
    <property type="protein sequence ID" value="NMO21995.1"/>
    <property type="molecule type" value="Genomic_DNA"/>
</dbReference>
<accession>A0A848LVF7</accession>
<keyword evidence="1" id="KW-0378">Hydrolase</keyword>
<dbReference type="InterPro" id="IPR050583">
    <property type="entry name" value="Mycobacterial_A85_antigen"/>
</dbReference>
<evidence type="ECO:0000313" key="1">
    <source>
        <dbReference type="EMBL" id="NMO21995.1"/>
    </source>
</evidence>
<dbReference type="SUPFAM" id="SSF53474">
    <property type="entry name" value="alpha/beta-Hydrolases"/>
    <property type="match status" value="1"/>
</dbReference>
<comment type="caution">
    <text evidence="1">The sequence shown here is derived from an EMBL/GenBank/DDBJ whole genome shotgun (WGS) entry which is preliminary data.</text>
</comment>
<dbReference type="AlphaFoldDB" id="A0A848LVF7"/>
<organism evidence="1 2">
    <name type="scientific">Pyxidicoccus fallax</name>
    <dbReference type="NCBI Taxonomy" id="394095"/>
    <lineage>
        <taxon>Bacteria</taxon>
        <taxon>Pseudomonadati</taxon>
        <taxon>Myxococcota</taxon>
        <taxon>Myxococcia</taxon>
        <taxon>Myxococcales</taxon>
        <taxon>Cystobacterineae</taxon>
        <taxon>Myxococcaceae</taxon>
        <taxon>Pyxidicoccus</taxon>
    </lineage>
</organism>
<evidence type="ECO:0000313" key="2">
    <source>
        <dbReference type="Proteomes" id="UP000518300"/>
    </source>
</evidence>
<feature type="non-terminal residue" evidence="1">
    <location>
        <position position="1"/>
    </location>
</feature>
<dbReference type="CDD" id="cd02859">
    <property type="entry name" value="E_set_AMPKbeta_like_N"/>
    <property type="match status" value="1"/>
</dbReference>
<sequence length="447" mass="48757">PPPPFTETFPDGGVDTEPDAGASWACQRDKTVHGAPISLLVELQLAMSRATTGEERIAAIDRFVAAVAEQGGTPLVSDASATRPRVAFFVRGPSAPGTTVAGEFNKWSATATPLVQVRDTDLWVAEVDVPRTDRQPYKLVKDGNYFADPNARHVAWDGTNHNDVGFFFSLIYPELQDSTKGRLTAMYGVQATALADRRDVYVYTPAVYDGQDCPALPVMYFHDGNESLTRQSFAEAADAHYASRPEDAAVLVFVALPEQRVRNAQYTFPPKKDPQWAEPRGDDYLRFLKDDLKPRVEASFRVLTGPQNTGVAGASLGGLISVYAGFQMPETFGFVGCQSGSLFWPHDGVIDRDDGDAMILRAGAEPVVPVRFYVDHGSPRAGCTRDNEPDGDDCESSLRFVSALRGRGYGVAHWDDPGAPHDWAAWKGRLPKLLCSFRNADPKVCGL</sequence>
<dbReference type="InterPro" id="IPR014756">
    <property type="entry name" value="Ig_E-set"/>
</dbReference>
<protein>
    <submittedName>
        <fullName evidence="1">Hydrolase</fullName>
    </submittedName>
</protein>
<dbReference type="Proteomes" id="UP000518300">
    <property type="component" value="Unassembled WGS sequence"/>
</dbReference>
<dbReference type="RefSeq" id="WP_169351161.1">
    <property type="nucleotide sequence ID" value="NZ_JABBJJ010000373.1"/>
</dbReference>
<dbReference type="SUPFAM" id="SSF81296">
    <property type="entry name" value="E set domains"/>
    <property type="match status" value="1"/>
</dbReference>
<keyword evidence="2" id="KW-1185">Reference proteome</keyword>
<name>A0A848LVF7_9BACT</name>